<evidence type="ECO:0000313" key="1">
    <source>
        <dbReference type="EMBL" id="KAG9465375.1"/>
    </source>
</evidence>
<organism evidence="1 2">
    <name type="scientific">Eleutherodactylus coqui</name>
    <name type="common">Puerto Rican coqui</name>
    <dbReference type="NCBI Taxonomy" id="57060"/>
    <lineage>
        <taxon>Eukaryota</taxon>
        <taxon>Metazoa</taxon>
        <taxon>Chordata</taxon>
        <taxon>Craniata</taxon>
        <taxon>Vertebrata</taxon>
        <taxon>Euteleostomi</taxon>
        <taxon>Amphibia</taxon>
        <taxon>Batrachia</taxon>
        <taxon>Anura</taxon>
        <taxon>Neobatrachia</taxon>
        <taxon>Hyloidea</taxon>
        <taxon>Eleutherodactylidae</taxon>
        <taxon>Eleutherodactylinae</taxon>
        <taxon>Eleutherodactylus</taxon>
        <taxon>Eleutherodactylus</taxon>
    </lineage>
</organism>
<keyword evidence="2" id="KW-1185">Reference proteome</keyword>
<proteinExistence type="predicted"/>
<evidence type="ECO:0000313" key="2">
    <source>
        <dbReference type="Proteomes" id="UP000770717"/>
    </source>
</evidence>
<protein>
    <submittedName>
        <fullName evidence="1">Uncharacterized protein</fullName>
    </submittedName>
</protein>
<reference evidence="1" key="1">
    <citation type="thesis" date="2020" institute="ProQuest LLC" country="789 East Eisenhower Parkway, Ann Arbor, MI, USA">
        <title>Comparative Genomics and Chromosome Evolution.</title>
        <authorList>
            <person name="Mudd A.B."/>
        </authorList>
    </citation>
    <scope>NUCLEOTIDE SEQUENCE</scope>
    <source>
        <strain evidence="1">HN-11 Male</strain>
        <tissue evidence="1">Kidney and liver</tissue>
    </source>
</reference>
<dbReference type="AlphaFoldDB" id="A0A8J6BKF9"/>
<dbReference type="Proteomes" id="UP000770717">
    <property type="component" value="Unassembled WGS sequence"/>
</dbReference>
<accession>A0A8J6BKF9</accession>
<gene>
    <name evidence="1" type="ORF">GDO78_018421</name>
</gene>
<sequence>MFLARHYIFSNLYLKRVESVPFYTLKKKTQIFGRKKTELCLLYFFMFLHGNLKSPSFHLSSFEITRNVSLSLRLDFQTHFGRPGGSRLESSRTLAWCLCQLCL</sequence>
<comment type="caution">
    <text evidence="1">The sequence shown here is derived from an EMBL/GenBank/DDBJ whole genome shotgun (WGS) entry which is preliminary data.</text>
</comment>
<name>A0A8J6BKF9_ELECQ</name>
<dbReference type="EMBL" id="WNTK01003111">
    <property type="protein sequence ID" value="KAG9465375.1"/>
    <property type="molecule type" value="Genomic_DNA"/>
</dbReference>